<dbReference type="EMBL" id="RCHS01000787">
    <property type="protein sequence ID" value="RMX56884.1"/>
    <property type="molecule type" value="Genomic_DNA"/>
</dbReference>
<organism evidence="1 2">
    <name type="scientific">Pocillopora damicornis</name>
    <name type="common">Cauliflower coral</name>
    <name type="synonym">Millepora damicornis</name>
    <dbReference type="NCBI Taxonomy" id="46731"/>
    <lineage>
        <taxon>Eukaryota</taxon>
        <taxon>Metazoa</taxon>
        <taxon>Cnidaria</taxon>
        <taxon>Anthozoa</taxon>
        <taxon>Hexacorallia</taxon>
        <taxon>Scleractinia</taxon>
        <taxon>Astrocoeniina</taxon>
        <taxon>Pocilloporidae</taxon>
        <taxon>Pocillopora</taxon>
    </lineage>
</organism>
<reference evidence="1 2" key="1">
    <citation type="journal article" date="2018" name="Sci. Rep.">
        <title>Comparative analysis of the Pocillopora damicornis genome highlights role of immune system in coral evolution.</title>
        <authorList>
            <person name="Cunning R."/>
            <person name="Bay R.A."/>
            <person name="Gillette P."/>
            <person name="Baker A.C."/>
            <person name="Traylor-Knowles N."/>
        </authorList>
    </citation>
    <scope>NUCLEOTIDE SEQUENCE [LARGE SCALE GENOMIC DNA]</scope>
    <source>
        <strain evidence="1">RSMAS</strain>
        <tissue evidence="1">Whole animal</tissue>
    </source>
</reference>
<accession>A0A3M6UTI7</accession>
<keyword evidence="2" id="KW-1185">Reference proteome</keyword>
<gene>
    <name evidence="1" type="ORF">pdam_00023335</name>
</gene>
<proteinExistence type="predicted"/>
<protein>
    <submittedName>
        <fullName evidence="1">Uncharacterized protein</fullName>
    </submittedName>
</protein>
<evidence type="ECO:0000313" key="1">
    <source>
        <dbReference type="EMBL" id="RMX56884.1"/>
    </source>
</evidence>
<evidence type="ECO:0000313" key="2">
    <source>
        <dbReference type="Proteomes" id="UP000275408"/>
    </source>
</evidence>
<name>A0A3M6UTI7_POCDA</name>
<sequence>MEELSAWIFSTEQEDYVEQRIRLMLMEDSRINSQSDWKSFAEHVLDVSQKQQVQLLVVWQDHTGAYDFGRAIEEVKGKLQSRVGSLCYERPS</sequence>
<comment type="caution">
    <text evidence="1">The sequence shown here is derived from an EMBL/GenBank/DDBJ whole genome shotgun (WGS) entry which is preliminary data.</text>
</comment>
<dbReference type="Proteomes" id="UP000275408">
    <property type="component" value="Unassembled WGS sequence"/>
</dbReference>
<dbReference type="AlphaFoldDB" id="A0A3M6UTI7"/>